<feature type="compositionally biased region" description="Basic and acidic residues" evidence="1">
    <location>
        <begin position="425"/>
        <end position="442"/>
    </location>
</feature>
<dbReference type="EMBL" id="KI669511">
    <property type="protein sequence ID" value="OCF31939.1"/>
    <property type="molecule type" value="Genomic_DNA"/>
</dbReference>
<organism evidence="2 3">
    <name type="scientific">Kwoniella heveanensis BCC8398</name>
    <dbReference type="NCBI Taxonomy" id="1296120"/>
    <lineage>
        <taxon>Eukaryota</taxon>
        <taxon>Fungi</taxon>
        <taxon>Dikarya</taxon>
        <taxon>Basidiomycota</taxon>
        <taxon>Agaricomycotina</taxon>
        <taxon>Tremellomycetes</taxon>
        <taxon>Tremellales</taxon>
        <taxon>Cryptococcaceae</taxon>
        <taxon>Kwoniella</taxon>
    </lineage>
</organism>
<feature type="compositionally biased region" description="Polar residues" evidence="1">
    <location>
        <begin position="123"/>
        <end position="132"/>
    </location>
</feature>
<feature type="compositionally biased region" description="Low complexity" evidence="1">
    <location>
        <begin position="51"/>
        <end position="60"/>
    </location>
</feature>
<feature type="compositionally biased region" description="Acidic residues" evidence="1">
    <location>
        <begin position="484"/>
        <end position="494"/>
    </location>
</feature>
<protein>
    <submittedName>
        <fullName evidence="2">Uncharacterized protein</fullName>
    </submittedName>
</protein>
<evidence type="ECO:0000313" key="2">
    <source>
        <dbReference type="EMBL" id="OCF31939.1"/>
    </source>
</evidence>
<proteinExistence type="predicted"/>
<feature type="region of interest" description="Disordered" evidence="1">
    <location>
        <begin position="245"/>
        <end position="457"/>
    </location>
</feature>
<evidence type="ECO:0000256" key="1">
    <source>
        <dbReference type="SAM" id="MobiDB-lite"/>
    </source>
</evidence>
<feature type="compositionally biased region" description="Polar residues" evidence="1">
    <location>
        <begin position="254"/>
        <end position="264"/>
    </location>
</feature>
<dbReference type="AlphaFoldDB" id="A0A1B9GLI2"/>
<feature type="region of interest" description="Disordered" evidence="1">
    <location>
        <begin position="187"/>
        <end position="233"/>
    </location>
</feature>
<reference evidence="2 3" key="1">
    <citation type="submission" date="2013-07" db="EMBL/GenBank/DDBJ databases">
        <title>The Genome Sequence of Cryptococcus heveanensis BCC8398.</title>
        <authorList>
            <consortium name="The Broad Institute Genome Sequencing Platform"/>
            <person name="Cuomo C."/>
            <person name="Litvintseva A."/>
            <person name="Chen Y."/>
            <person name="Heitman J."/>
            <person name="Sun S."/>
            <person name="Springer D."/>
            <person name="Dromer F."/>
            <person name="Young S.K."/>
            <person name="Zeng Q."/>
            <person name="Gargeya S."/>
            <person name="Fitzgerald M."/>
            <person name="Abouelleil A."/>
            <person name="Alvarado L."/>
            <person name="Berlin A.M."/>
            <person name="Chapman S.B."/>
            <person name="Dewar J."/>
            <person name="Goldberg J."/>
            <person name="Griggs A."/>
            <person name="Gujja S."/>
            <person name="Hansen M."/>
            <person name="Howarth C."/>
            <person name="Imamovic A."/>
            <person name="Larimer J."/>
            <person name="McCowan C."/>
            <person name="Murphy C."/>
            <person name="Pearson M."/>
            <person name="Priest M."/>
            <person name="Roberts A."/>
            <person name="Saif S."/>
            <person name="Shea T."/>
            <person name="Sykes S."/>
            <person name="Wortman J."/>
            <person name="Nusbaum C."/>
            <person name="Birren B."/>
        </authorList>
    </citation>
    <scope>NUCLEOTIDE SEQUENCE [LARGE SCALE GENOMIC DNA]</scope>
    <source>
        <strain evidence="2 3">BCC8398</strain>
    </source>
</reference>
<feature type="compositionally biased region" description="Low complexity" evidence="1">
    <location>
        <begin position="330"/>
        <end position="347"/>
    </location>
</feature>
<keyword evidence="3" id="KW-1185">Reference proteome</keyword>
<accession>A0A1B9GLI2</accession>
<feature type="region of interest" description="Disordered" evidence="1">
    <location>
        <begin position="1"/>
        <end position="138"/>
    </location>
</feature>
<dbReference type="Proteomes" id="UP000092666">
    <property type="component" value="Unassembled WGS sequence"/>
</dbReference>
<reference evidence="3" key="2">
    <citation type="submission" date="2013-12" db="EMBL/GenBank/DDBJ databases">
        <title>Evolution of pathogenesis and genome organization in the Tremellales.</title>
        <authorList>
            <person name="Cuomo C."/>
            <person name="Litvintseva A."/>
            <person name="Heitman J."/>
            <person name="Chen Y."/>
            <person name="Sun S."/>
            <person name="Springer D."/>
            <person name="Dromer F."/>
            <person name="Young S."/>
            <person name="Zeng Q."/>
            <person name="Chapman S."/>
            <person name="Gujja S."/>
            <person name="Saif S."/>
            <person name="Birren B."/>
        </authorList>
    </citation>
    <scope>NUCLEOTIDE SEQUENCE [LARGE SCALE GENOMIC DNA]</scope>
    <source>
        <strain evidence="3">BCC8398</strain>
    </source>
</reference>
<feature type="region of interest" description="Disordered" evidence="1">
    <location>
        <begin position="472"/>
        <end position="551"/>
    </location>
</feature>
<feature type="compositionally biased region" description="Polar residues" evidence="1">
    <location>
        <begin position="397"/>
        <end position="412"/>
    </location>
</feature>
<feature type="region of interest" description="Disordered" evidence="1">
    <location>
        <begin position="633"/>
        <end position="659"/>
    </location>
</feature>
<feature type="region of interest" description="Disordered" evidence="1">
    <location>
        <begin position="739"/>
        <end position="763"/>
    </location>
</feature>
<dbReference type="OrthoDB" id="2564618at2759"/>
<sequence>MIDDSVQDQPRITGLPRPSLEGKARFSGESLTPRDGYSGLFTSGMFPQCEPTPSTTLSSFPSPPKSPPENSKAQSKDRYPQSLQKGKPLSVSPNKRSHLAPPIAGPSAYSPATPARRRRSSIIYATSESTSPRIVKSVGNDNGVERALDSVMRNLRVAVTPKKYSYYGPQSRWSSSTEGSLITIPLDTEEDAGGSGGLFKPRKSSDTTRSKMTVRSTRSTKSKGRKSEDTDRIDLVSQMDDIIPGVPPVPAVPTRSQQAPTTPGRSRRMMNGLARRLGLTPKKGSKGPTSAMPIPPYPAPPPPPLPSPLPLPPPPGERTISKKSSLSTIRSALTKKSSSTTLRSVRSNHQSVALNTTHPFMSSASLTMDCGTPPPLPGLPRPRERSDVEGCFPIPTTPKTNSGRRTPKSSIGQPKPQPDISPSHFLKEIPRRAPETPKRRSFDLPNFNPDENMQTPKMDGVIRFEEEDLGDIVMSPNGKGDMDNPPELEADESMDESHEIFTPPPSVTAPQCFEAFTQALGSPFPPHQASTPTLQAKGAQVHRDRHENAARPKRMVTLIPSRTAVGTNPGSPVLGMNTPPSLKLRTKKSAEGLLKGAPLSSKSVNALGLPAAPAESRPVSRASRKDPLGIMKRFGRSSKPAHDPENDMPFRSGAGDGWDTPMPMPMPTPKPYHHSGEALPRKALDLGTVESYFDPALNTFGAPRNPLMYTTRALPDFSAPPPPPSVNSSFVPSRPTAFERGDNGTESSHFGFQTCRSAGSTSDSMEIAMERPRSFADDEPHQSPEYHFQLDPTDLRAYARRNIDFDMDMDMDMEVEQGRSGNAAGYASSWRAKKVSQSSEVTSVSMTTGEGVEEWELERYLRDLEAEEIRREG</sequence>
<gene>
    <name evidence="2" type="ORF">I316_06321</name>
</gene>
<feature type="compositionally biased region" description="Pro residues" evidence="1">
    <location>
        <begin position="293"/>
        <end position="316"/>
    </location>
</feature>
<evidence type="ECO:0000313" key="3">
    <source>
        <dbReference type="Proteomes" id="UP000092666"/>
    </source>
</evidence>
<feature type="compositionally biased region" description="Polar residues" evidence="1">
    <location>
        <begin position="348"/>
        <end position="366"/>
    </location>
</feature>
<name>A0A1B9GLI2_9TREE</name>
<feature type="compositionally biased region" description="Polar residues" evidence="1">
    <location>
        <begin position="744"/>
        <end position="763"/>
    </location>
</feature>
<feature type="compositionally biased region" description="Basic and acidic residues" evidence="1">
    <location>
        <begin position="541"/>
        <end position="550"/>
    </location>
</feature>